<keyword evidence="1 3" id="KW-0479">Metal-binding</keyword>
<dbReference type="Proteomes" id="UP001596201">
    <property type="component" value="Unassembled WGS sequence"/>
</dbReference>
<dbReference type="Pfam" id="PF02126">
    <property type="entry name" value="PTE"/>
    <property type="match status" value="1"/>
</dbReference>
<feature type="binding site" evidence="3">
    <location>
        <position position="305"/>
    </location>
    <ligand>
        <name>a divalent metal cation</name>
        <dbReference type="ChEBI" id="CHEBI:60240"/>
        <label>1</label>
    </ligand>
</feature>
<evidence type="ECO:0000313" key="4">
    <source>
        <dbReference type="EMBL" id="MFC5369012.1"/>
    </source>
</evidence>
<dbReference type="PROSITE" id="PS01322">
    <property type="entry name" value="PHOSPHOTRIESTERASE_1"/>
    <property type="match status" value="1"/>
</dbReference>
<dbReference type="PANTHER" id="PTHR10819">
    <property type="entry name" value="PHOSPHOTRIESTERASE-RELATED"/>
    <property type="match status" value="1"/>
</dbReference>
<evidence type="ECO:0000256" key="2">
    <source>
        <dbReference type="ARBA" id="ARBA00022801"/>
    </source>
</evidence>
<reference evidence="4 5" key="1">
    <citation type="journal article" date="2019" name="Int. J. Syst. Evol. Microbiol.">
        <title>The Global Catalogue of Microorganisms (GCM) 10K type strain sequencing project: providing services to taxonomists for standard genome sequencing and annotation.</title>
        <authorList>
            <consortium name="The Broad Institute Genomics Platform"/>
            <consortium name="The Broad Institute Genome Sequencing Center for Infectious Disease"/>
            <person name="Wu L."/>
            <person name="Ma J."/>
        </authorList>
    </citation>
    <scope>NUCLEOTIDE SEQUENCE [LARGE SCALE GENOMIC DNA]</scope>
    <source>
        <strain evidence="4 5">CGMCC 1.12237</strain>
    </source>
</reference>
<dbReference type="PANTHER" id="PTHR10819:SF3">
    <property type="entry name" value="PHOSPHOTRIESTERASE-RELATED PROTEIN"/>
    <property type="match status" value="1"/>
</dbReference>
<comment type="caution">
    <text evidence="4">The sequence shown here is derived from an EMBL/GenBank/DDBJ whole genome shotgun (WGS) entry which is preliminary data.</text>
</comment>
<dbReference type="GO" id="GO:0016787">
    <property type="term" value="F:hydrolase activity"/>
    <property type="evidence" value="ECO:0007669"/>
    <property type="project" value="UniProtKB-KW"/>
</dbReference>
<dbReference type="InterPro" id="IPR017947">
    <property type="entry name" value="AryldialkylPase_Zn-BS"/>
</dbReference>
<sequence length="359" mass="39386">MSDVGSAITVEGPVAPETLGVTLPHEHLFSSWSGKFEPPDSAYERKLAREPISLENLWYVRRNPTRHRANLRMESFADAVAEVGDYYRAGGDTIVDVTPKGTANDPARVRGVARETGVTAIHGTAFYTRDAHPDRIDDMTADEIADEFVSDVRDGIGETDVRAGILGEIGTSGEIHEQEAKVLRAGARASLRTGVPVSVHPPSDRDPEWPPSRRALQILDILAAEGLPLDRVAICHMDQSKWLGGSMEYQRQILDRGAFVEFDLFGHELYFPDAEDAQPSDVDRAGYVADLVADGYTDQLLVSHDIFLKHLLRRYGGHGYAHVLTNVLPMFAGAGVPDDAIDRILTDNPQRLLTVSAPE</sequence>
<evidence type="ECO:0000256" key="1">
    <source>
        <dbReference type="ARBA" id="ARBA00022723"/>
    </source>
</evidence>
<comment type="cofactor">
    <cofactor evidence="3">
        <name>a divalent metal cation</name>
        <dbReference type="ChEBI" id="CHEBI:60240"/>
    </cofactor>
    <text evidence="3">Binds 2 divalent metal cations per subunit.</text>
</comment>
<evidence type="ECO:0000313" key="5">
    <source>
        <dbReference type="Proteomes" id="UP001596201"/>
    </source>
</evidence>
<proteinExistence type="predicted"/>
<dbReference type="EMBL" id="JBHSKX010000004">
    <property type="protein sequence ID" value="MFC5369012.1"/>
    <property type="molecule type" value="Genomic_DNA"/>
</dbReference>
<keyword evidence="2" id="KW-0378">Hydrolase</keyword>
<dbReference type="AlphaFoldDB" id="A0ABD5RH04"/>
<feature type="binding site" evidence="3">
    <location>
        <position position="236"/>
    </location>
    <ligand>
        <name>a divalent metal cation</name>
        <dbReference type="ChEBI" id="CHEBI:60240"/>
        <label>2</label>
    </ligand>
</feature>
<dbReference type="GO" id="GO:0046872">
    <property type="term" value="F:metal ion binding"/>
    <property type="evidence" value="ECO:0007669"/>
    <property type="project" value="UniProtKB-KW"/>
</dbReference>
<feature type="binding site" evidence="3">
    <location>
        <position position="168"/>
    </location>
    <ligand>
        <name>a divalent metal cation</name>
        <dbReference type="ChEBI" id="CHEBI:60240"/>
        <label>2</label>
    </ligand>
</feature>
<protein>
    <submittedName>
        <fullName evidence="4">Phosphotriesterase</fullName>
    </submittedName>
</protein>
<dbReference type="PROSITE" id="PS51347">
    <property type="entry name" value="PHOSPHOTRIESTERASE_2"/>
    <property type="match status" value="1"/>
</dbReference>
<dbReference type="SUPFAM" id="SSF51556">
    <property type="entry name" value="Metallo-dependent hydrolases"/>
    <property type="match status" value="1"/>
</dbReference>
<keyword evidence="5" id="KW-1185">Reference proteome</keyword>
<feature type="binding site" evidence="3">
    <location>
        <position position="27"/>
    </location>
    <ligand>
        <name>a divalent metal cation</name>
        <dbReference type="ChEBI" id="CHEBI:60240"/>
        <label>1</label>
    </ligand>
</feature>
<gene>
    <name evidence="4" type="ORF">ACFPJ5_18960</name>
</gene>
<dbReference type="Gene3D" id="3.20.20.140">
    <property type="entry name" value="Metal-dependent hydrolases"/>
    <property type="match status" value="1"/>
</dbReference>
<feature type="binding site" evidence="3">
    <location>
        <position position="168"/>
    </location>
    <ligand>
        <name>a divalent metal cation</name>
        <dbReference type="ChEBI" id="CHEBI:60240"/>
        <label>1</label>
    </ligand>
</feature>
<dbReference type="PIRSF" id="PIRSF016839">
    <property type="entry name" value="PhP"/>
    <property type="match status" value="1"/>
</dbReference>
<feature type="binding site" evidence="3">
    <location>
        <position position="200"/>
    </location>
    <ligand>
        <name>a divalent metal cation</name>
        <dbReference type="ChEBI" id="CHEBI:60240"/>
        <label>2</label>
    </ligand>
</feature>
<evidence type="ECO:0000256" key="3">
    <source>
        <dbReference type="PIRSR" id="PIRSR601559-52"/>
    </source>
</evidence>
<dbReference type="RefSeq" id="WP_227231069.1">
    <property type="nucleotide sequence ID" value="NZ_JAJCVJ010000003.1"/>
</dbReference>
<accession>A0ABD5RH04</accession>
<name>A0ABD5RH04_9EURY</name>
<dbReference type="InterPro" id="IPR001559">
    <property type="entry name" value="Phosphotriesterase"/>
</dbReference>
<organism evidence="4 5">
    <name type="scientific">Salinirubrum litoreum</name>
    <dbReference type="NCBI Taxonomy" id="1126234"/>
    <lineage>
        <taxon>Archaea</taxon>
        <taxon>Methanobacteriati</taxon>
        <taxon>Methanobacteriota</taxon>
        <taxon>Stenosarchaea group</taxon>
        <taxon>Halobacteria</taxon>
        <taxon>Halobacteriales</taxon>
        <taxon>Haloferacaceae</taxon>
        <taxon>Salinirubrum</taxon>
    </lineage>
</organism>
<dbReference type="InterPro" id="IPR032466">
    <property type="entry name" value="Metal_Hydrolase"/>
</dbReference>
<feature type="binding site" evidence="3">
    <location>
        <position position="25"/>
    </location>
    <ligand>
        <name>a divalent metal cation</name>
        <dbReference type="ChEBI" id="CHEBI:60240"/>
        <label>1</label>
    </ligand>
</feature>